<keyword evidence="1" id="KW-0234">DNA repair</keyword>
<dbReference type="EC" id="5.6.2.3" evidence="1"/>
<proteinExistence type="inferred from homology"/>
<dbReference type="InterPro" id="IPR010285">
    <property type="entry name" value="DNA_helicase_pif1-like_DEAD"/>
</dbReference>
<feature type="region of interest" description="Disordered" evidence="2">
    <location>
        <begin position="361"/>
        <end position="408"/>
    </location>
</feature>
<comment type="cofactor">
    <cofactor evidence="1">
        <name>Mg(2+)</name>
        <dbReference type="ChEBI" id="CHEBI:18420"/>
    </cofactor>
</comment>
<dbReference type="GO" id="GO:0000723">
    <property type="term" value="P:telomere maintenance"/>
    <property type="evidence" value="ECO:0007669"/>
    <property type="project" value="InterPro"/>
</dbReference>
<keyword evidence="1" id="KW-0347">Helicase</keyword>
<keyword evidence="1" id="KW-0547">Nucleotide-binding</keyword>
<reference evidence="4" key="1">
    <citation type="submission" date="2022-01" db="EMBL/GenBank/DDBJ databases">
        <authorList>
            <person name="King R."/>
        </authorList>
    </citation>
    <scope>NUCLEOTIDE SEQUENCE</scope>
</reference>
<dbReference type="GO" id="GO:0016787">
    <property type="term" value="F:hydrolase activity"/>
    <property type="evidence" value="ECO:0007669"/>
    <property type="project" value="UniProtKB-KW"/>
</dbReference>
<evidence type="ECO:0000256" key="1">
    <source>
        <dbReference type="RuleBase" id="RU363044"/>
    </source>
</evidence>
<sequence length="845" mass="96237">MYSVSPTQTELFHLRILLLHVKGPLSFEDIKTVNGVRQESFMAACLELGLIEDDHEWKRAMNEAEIWMMPRQLRYLFVRILIHCQPIHPEELWEEFKDALSEDYRRKYNGSQDMKKAYVQLDSMLNLEGWSISMFPTMPQITDLDNVSNDMEILNEEEAFDTLLNQYDSLNAKQKEIVDFILEKADNQTDENNEETSCIYIDGPGGSGKTYLYTTLYGMLKTRNKNVCTMAFTGIAATLLPHGRTVHKTFGLPVPLFSDSNSSIKNNTKEANYLKSVDVFIWDEAPMAPKDALEVIERTLRDLTNNRLPFGDKCKNILKIRTYNDLKFKNVKMPEAVNDGEAGYHSSCYRRFSAVDFNKYKPRPKVKHPPPNVSAPLHSLIPSTSAGQPSTSAGQPSTSAGQPSNSAGQPSLTLDYCCSISPSTATVHTADIERDQKIQRTSADEGANTSNLQDLKDFHGQPDQKCFFCRKCNKRRNGRLQLLIVAKSDRLLKKMKTIATEVNDIDVLLDLSFYVASNSPFIYHKVCYRSYLNKMNKKLSDKHTAWHDRRNHYKKAYQNLCEYINAEILSKKRCALYSDICQYFQIILKEQYDNVSLDVGIFCTSYLKKKLLATFGEKIQILEVEGSTVLAYGGINELADTFISRLKINSIIRKAALSLRDEIKNIDTNTLPEELNAQQLIQGECDIPELLILFWSTLLSGFDLKKKKSTKCERLVKSFSEDMIYAVSNGAIKTSGQYEVFENKFNHMDAAWGCPTESGWKLEGNKLVFNWFDGPALPTGVISDIVIDREDSDEDDDEEISNTDVKYEFDTSEDDGSDNEDLGVEETTPKLFHVVFDFIYSDDCF</sequence>
<dbReference type="SUPFAM" id="SSF52540">
    <property type="entry name" value="P-loop containing nucleoside triphosphate hydrolases"/>
    <property type="match status" value="1"/>
</dbReference>
<dbReference type="Pfam" id="PF05970">
    <property type="entry name" value="PIF1"/>
    <property type="match status" value="1"/>
</dbReference>
<dbReference type="EMBL" id="OU892283">
    <property type="protein sequence ID" value="CAG9771578.1"/>
    <property type="molecule type" value="Genomic_DNA"/>
</dbReference>
<evidence type="ECO:0000256" key="2">
    <source>
        <dbReference type="SAM" id="MobiDB-lite"/>
    </source>
</evidence>
<organism evidence="4 5">
    <name type="scientific">Ceutorhynchus assimilis</name>
    <name type="common">cabbage seed weevil</name>
    <dbReference type="NCBI Taxonomy" id="467358"/>
    <lineage>
        <taxon>Eukaryota</taxon>
        <taxon>Metazoa</taxon>
        <taxon>Ecdysozoa</taxon>
        <taxon>Arthropoda</taxon>
        <taxon>Hexapoda</taxon>
        <taxon>Insecta</taxon>
        <taxon>Pterygota</taxon>
        <taxon>Neoptera</taxon>
        <taxon>Endopterygota</taxon>
        <taxon>Coleoptera</taxon>
        <taxon>Polyphaga</taxon>
        <taxon>Cucujiformia</taxon>
        <taxon>Curculionidae</taxon>
        <taxon>Ceutorhynchinae</taxon>
        <taxon>Ceutorhynchus</taxon>
    </lineage>
</organism>
<dbReference type="InterPro" id="IPR027417">
    <property type="entry name" value="P-loop_NTPase"/>
</dbReference>
<dbReference type="GO" id="GO:0006281">
    <property type="term" value="P:DNA repair"/>
    <property type="evidence" value="ECO:0007669"/>
    <property type="project" value="UniProtKB-KW"/>
</dbReference>
<dbReference type="OrthoDB" id="272985at2759"/>
<comment type="catalytic activity">
    <reaction evidence="1">
        <text>ATP + H2O = ADP + phosphate + H(+)</text>
        <dbReference type="Rhea" id="RHEA:13065"/>
        <dbReference type="ChEBI" id="CHEBI:15377"/>
        <dbReference type="ChEBI" id="CHEBI:15378"/>
        <dbReference type="ChEBI" id="CHEBI:30616"/>
        <dbReference type="ChEBI" id="CHEBI:43474"/>
        <dbReference type="ChEBI" id="CHEBI:456216"/>
        <dbReference type="EC" id="5.6.2.3"/>
    </reaction>
</comment>
<keyword evidence="1" id="KW-0227">DNA damage</keyword>
<dbReference type="GO" id="GO:0006310">
    <property type="term" value="P:DNA recombination"/>
    <property type="evidence" value="ECO:0007669"/>
    <property type="project" value="UniProtKB-KW"/>
</dbReference>
<keyword evidence="1" id="KW-0233">DNA recombination</keyword>
<dbReference type="Proteomes" id="UP001152799">
    <property type="component" value="Chromosome 7"/>
</dbReference>
<gene>
    <name evidence="4" type="ORF">CEUTPL_LOCUS12009</name>
</gene>
<comment type="similarity">
    <text evidence="1">Belongs to the helicase family.</text>
</comment>
<protein>
    <recommendedName>
        <fullName evidence="1">ATP-dependent DNA helicase</fullName>
        <ecNumber evidence="1">5.6.2.3</ecNumber>
    </recommendedName>
</protein>
<accession>A0A9N9N0N1</accession>
<evidence type="ECO:0000313" key="5">
    <source>
        <dbReference type="Proteomes" id="UP001152799"/>
    </source>
</evidence>
<dbReference type="AlphaFoldDB" id="A0A9N9N0N1"/>
<feature type="region of interest" description="Disordered" evidence="2">
    <location>
        <begin position="790"/>
        <end position="824"/>
    </location>
</feature>
<dbReference type="Gene3D" id="3.40.50.300">
    <property type="entry name" value="P-loop containing nucleotide triphosphate hydrolases"/>
    <property type="match status" value="1"/>
</dbReference>
<feature type="compositionally biased region" description="Acidic residues" evidence="2">
    <location>
        <begin position="810"/>
        <end position="824"/>
    </location>
</feature>
<dbReference type="GO" id="GO:0005524">
    <property type="term" value="F:ATP binding"/>
    <property type="evidence" value="ECO:0007669"/>
    <property type="project" value="UniProtKB-KW"/>
</dbReference>
<dbReference type="GO" id="GO:0043139">
    <property type="term" value="F:5'-3' DNA helicase activity"/>
    <property type="evidence" value="ECO:0007669"/>
    <property type="project" value="UniProtKB-EC"/>
</dbReference>
<feature type="domain" description="DNA helicase Pif1-like DEAD-box helicase" evidence="3">
    <location>
        <begin position="170"/>
        <end position="313"/>
    </location>
</feature>
<feature type="compositionally biased region" description="Polar residues" evidence="2">
    <location>
        <begin position="381"/>
        <end position="408"/>
    </location>
</feature>
<feature type="compositionally biased region" description="Acidic residues" evidence="2">
    <location>
        <begin position="790"/>
        <end position="801"/>
    </location>
</feature>
<keyword evidence="1" id="KW-0067">ATP-binding</keyword>
<evidence type="ECO:0000313" key="4">
    <source>
        <dbReference type="EMBL" id="CAG9771578.1"/>
    </source>
</evidence>
<keyword evidence="1" id="KW-0378">Hydrolase</keyword>
<dbReference type="PANTHER" id="PTHR10492">
    <property type="match status" value="1"/>
</dbReference>
<keyword evidence="5" id="KW-1185">Reference proteome</keyword>
<name>A0A9N9N0N1_9CUCU</name>
<evidence type="ECO:0000259" key="3">
    <source>
        <dbReference type="Pfam" id="PF05970"/>
    </source>
</evidence>
<dbReference type="PANTHER" id="PTHR10492:SF57">
    <property type="entry name" value="ATP-DEPENDENT DNA HELICASE"/>
    <property type="match status" value="1"/>
</dbReference>